<evidence type="ECO:0000256" key="1">
    <source>
        <dbReference type="SAM" id="MobiDB-lite"/>
    </source>
</evidence>
<name>A0A484B1V5_DRONA</name>
<comment type="caution">
    <text evidence="2">The sequence shown here is derived from an EMBL/GenBank/DDBJ whole genome shotgun (WGS) entry which is preliminary data.</text>
</comment>
<sequence>MCDNQSTGDNNNGIQVTMTSWLALQCRSQRESVSGREKEEENENDNQKEKQEKEKARQQLLGSSVRAKCTLGGAGAHV</sequence>
<feature type="compositionally biased region" description="Basic and acidic residues" evidence="1">
    <location>
        <begin position="28"/>
        <end position="57"/>
    </location>
</feature>
<reference evidence="2 3" key="1">
    <citation type="journal article" date="2019" name="J. Hered.">
        <title>An Improved Genome Assembly for Drosophila navojoa, the Basal Species in the mojavensis Cluster.</title>
        <authorList>
            <person name="Vanderlinde T."/>
            <person name="Dupim E.G."/>
            <person name="Nazario-Yepiz N.O."/>
            <person name="Carvalho A.B."/>
        </authorList>
    </citation>
    <scope>NUCLEOTIDE SEQUENCE [LARGE SCALE GENOMIC DNA]</scope>
    <source>
        <strain evidence="2">Navoj_Jal97</strain>
        <tissue evidence="2">Whole organism</tissue>
    </source>
</reference>
<organism evidence="2 3">
    <name type="scientific">Drosophila navojoa</name>
    <name type="common">Fruit fly</name>
    <dbReference type="NCBI Taxonomy" id="7232"/>
    <lineage>
        <taxon>Eukaryota</taxon>
        <taxon>Metazoa</taxon>
        <taxon>Ecdysozoa</taxon>
        <taxon>Arthropoda</taxon>
        <taxon>Hexapoda</taxon>
        <taxon>Insecta</taxon>
        <taxon>Pterygota</taxon>
        <taxon>Neoptera</taxon>
        <taxon>Endopterygota</taxon>
        <taxon>Diptera</taxon>
        <taxon>Brachycera</taxon>
        <taxon>Muscomorpha</taxon>
        <taxon>Ephydroidea</taxon>
        <taxon>Drosophilidae</taxon>
        <taxon>Drosophila</taxon>
    </lineage>
</organism>
<protein>
    <submittedName>
        <fullName evidence="2">Uncharacterized protein</fullName>
    </submittedName>
</protein>
<evidence type="ECO:0000313" key="2">
    <source>
        <dbReference type="EMBL" id="TDG42857.1"/>
    </source>
</evidence>
<dbReference type="Proteomes" id="UP000295192">
    <property type="component" value="Unassembled WGS sequence"/>
</dbReference>
<gene>
    <name evidence="2" type="ORF">AWZ03_010729</name>
</gene>
<dbReference type="EMBL" id="LSRL02000194">
    <property type="protein sequence ID" value="TDG42857.1"/>
    <property type="molecule type" value="Genomic_DNA"/>
</dbReference>
<feature type="region of interest" description="Disordered" evidence="1">
    <location>
        <begin position="28"/>
        <end position="78"/>
    </location>
</feature>
<evidence type="ECO:0000313" key="3">
    <source>
        <dbReference type="Proteomes" id="UP000295192"/>
    </source>
</evidence>
<accession>A0A484B1V5</accession>
<keyword evidence="3" id="KW-1185">Reference proteome</keyword>
<proteinExistence type="predicted"/>
<dbReference type="AlphaFoldDB" id="A0A484B1V5"/>